<dbReference type="InterPro" id="IPR036249">
    <property type="entry name" value="Thioredoxin-like_sf"/>
</dbReference>
<gene>
    <name evidence="2" type="ORF">UFOPK2158_00286</name>
</gene>
<dbReference type="AlphaFoldDB" id="A0A6J6JM74"/>
<sequence>MSRLGDAVSPYLRSHANQPVDWFPWGQEAFDVARERDVPVLISIGYQTCHWCHVMARESFANPAIAAVINENLVAIKVDREEHPDVDALYMAQAAAFSENLGWPLTIFATPEGATFYAATYLPPASAHGLPSLPEVITAVSSAWREKRDDVLESSRSLVEALAAHRGASSGTGVIPTPERLAVIVDALIAQEDTEHGGFGGAPKFPTTPVVNFLLSEAASGHAEAGALAVRLLDTYAGSPLRDAVEGGFFRYSTMRDFSEPHYERMLFDNAGLLQAYSRIGASDTAAGIVKFFRHQLFVGGALGSAQDSESIIDGISSEGGYFARDAKGRSALVPPAIDDKVVTGWNGLALEGLALASRAGVAGEPGALGVEIAAWLWENHVRDDGSLVRVSREGVLSPAVATAEDYGGFALGLIELGLAVADAQLVAKGRTVVEQYRALPPHATTDPLVAGHGIPGVTDISEGASPSGVALLALAALRLASLTGESSYREWALELVSPFLAHAMAMPLGSGGVLRVLSELSRSARDIVVVADHSNDLLERAAGLWHVAAVVAVVTSAQAQEFVAHGFSLFEGRTDGSVPVAYVCEGGVCRMPITTIEALEAQLAG</sequence>
<dbReference type="InterPro" id="IPR008928">
    <property type="entry name" value="6-hairpin_glycosidase_sf"/>
</dbReference>
<organism evidence="2">
    <name type="scientific">freshwater metagenome</name>
    <dbReference type="NCBI Taxonomy" id="449393"/>
    <lineage>
        <taxon>unclassified sequences</taxon>
        <taxon>metagenomes</taxon>
        <taxon>ecological metagenomes</taxon>
    </lineage>
</organism>
<dbReference type="PANTHER" id="PTHR42899:SF1">
    <property type="entry name" value="SPERMATOGENESIS-ASSOCIATED PROTEIN 20"/>
    <property type="match status" value="1"/>
</dbReference>
<dbReference type="SUPFAM" id="SSF48208">
    <property type="entry name" value="Six-hairpin glycosidases"/>
    <property type="match status" value="1"/>
</dbReference>
<dbReference type="InterPro" id="IPR024705">
    <property type="entry name" value="Ssp411"/>
</dbReference>
<dbReference type="CDD" id="cd02955">
    <property type="entry name" value="SSP411"/>
    <property type="match status" value="1"/>
</dbReference>
<dbReference type="SUPFAM" id="SSF52833">
    <property type="entry name" value="Thioredoxin-like"/>
    <property type="match status" value="1"/>
</dbReference>
<proteinExistence type="predicted"/>
<feature type="domain" description="Spermatogenesis-associated protein 20-like TRX" evidence="1">
    <location>
        <begin position="2"/>
        <end position="162"/>
    </location>
</feature>
<dbReference type="Gene3D" id="3.40.30.10">
    <property type="entry name" value="Glutaredoxin"/>
    <property type="match status" value="1"/>
</dbReference>
<dbReference type="EMBL" id="CAEZVY010000019">
    <property type="protein sequence ID" value="CAB4637454.1"/>
    <property type="molecule type" value="Genomic_DNA"/>
</dbReference>
<dbReference type="InterPro" id="IPR004879">
    <property type="entry name" value="Ssp411-like_TRX"/>
</dbReference>
<dbReference type="PIRSF" id="PIRSF006402">
    <property type="entry name" value="UCP006402_thioredoxin"/>
    <property type="match status" value="1"/>
</dbReference>
<evidence type="ECO:0000313" key="2">
    <source>
        <dbReference type="EMBL" id="CAB4637454.1"/>
    </source>
</evidence>
<evidence type="ECO:0000259" key="1">
    <source>
        <dbReference type="Pfam" id="PF03190"/>
    </source>
</evidence>
<reference evidence="2" key="1">
    <citation type="submission" date="2020-05" db="EMBL/GenBank/DDBJ databases">
        <authorList>
            <person name="Chiriac C."/>
            <person name="Salcher M."/>
            <person name="Ghai R."/>
            <person name="Kavagutti S V."/>
        </authorList>
    </citation>
    <scope>NUCLEOTIDE SEQUENCE</scope>
</reference>
<accession>A0A6J6JM74</accession>
<name>A0A6J6JM74_9ZZZZ</name>
<dbReference type="GO" id="GO:0005975">
    <property type="term" value="P:carbohydrate metabolic process"/>
    <property type="evidence" value="ECO:0007669"/>
    <property type="project" value="InterPro"/>
</dbReference>
<dbReference type="PANTHER" id="PTHR42899">
    <property type="entry name" value="SPERMATOGENESIS-ASSOCIATED PROTEIN 20"/>
    <property type="match status" value="1"/>
</dbReference>
<protein>
    <submittedName>
        <fullName evidence="2">Unannotated protein</fullName>
    </submittedName>
</protein>
<dbReference type="Pfam" id="PF03190">
    <property type="entry name" value="Thioredox_DsbH"/>
    <property type="match status" value="1"/>
</dbReference>